<accession>A3HVT3</accession>
<evidence type="ECO:0000313" key="2">
    <source>
        <dbReference type="Proteomes" id="UP000003919"/>
    </source>
</evidence>
<dbReference type="eggNOG" id="COG1544">
    <property type="taxonomic scope" value="Bacteria"/>
</dbReference>
<dbReference type="InterPro" id="IPR036567">
    <property type="entry name" value="RHF-like"/>
</dbReference>
<reference evidence="1 2" key="1">
    <citation type="journal article" date="2011" name="J. Bacteriol.">
        <title>Complete genome sequence of Algoriphagus sp. PR1, bacterial prey of a colony-forming choanoflagellate.</title>
        <authorList>
            <person name="Alegado R.A."/>
            <person name="Ferriera S."/>
            <person name="Nusbaum C."/>
            <person name="Young S.K."/>
            <person name="Zeng Q."/>
            <person name="Imamovic A."/>
            <person name="Fairclough S.R."/>
            <person name="King N."/>
        </authorList>
    </citation>
    <scope>NUCLEOTIDE SEQUENCE [LARGE SCALE GENOMIC DNA]</scope>
    <source>
        <strain evidence="1 2">PR1</strain>
    </source>
</reference>
<organism evidence="1 2">
    <name type="scientific">Algoriphagus machipongonensis</name>
    <dbReference type="NCBI Taxonomy" id="388413"/>
    <lineage>
        <taxon>Bacteria</taxon>
        <taxon>Pseudomonadati</taxon>
        <taxon>Bacteroidota</taxon>
        <taxon>Cytophagia</taxon>
        <taxon>Cytophagales</taxon>
        <taxon>Cyclobacteriaceae</taxon>
        <taxon>Algoriphagus</taxon>
    </lineage>
</organism>
<dbReference type="Pfam" id="PF02482">
    <property type="entry name" value="Ribosomal_S30AE"/>
    <property type="match status" value="1"/>
</dbReference>
<dbReference type="AlphaFoldDB" id="A3HVT3"/>
<gene>
    <name evidence="1" type="ORF">ALPR1_03400</name>
</gene>
<name>A3HVT3_9BACT</name>
<dbReference type="EMBL" id="AAXU02000001">
    <property type="protein sequence ID" value="EAZ82255.1"/>
    <property type="molecule type" value="Genomic_DNA"/>
</dbReference>
<dbReference type="STRING" id="388413.ALPR1_03400"/>
<dbReference type="InterPro" id="IPR003489">
    <property type="entry name" value="RHF/RaiA"/>
</dbReference>
<dbReference type="CDD" id="cd00552">
    <property type="entry name" value="RaiA"/>
    <property type="match status" value="1"/>
</dbReference>
<proteinExistence type="predicted"/>
<evidence type="ECO:0000313" key="1">
    <source>
        <dbReference type="EMBL" id="EAZ82255.1"/>
    </source>
</evidence>
<dbReference type="NCBIfam" id="TIGR00741">
    <property type="entry name" value="yfiA"/>
    <property type="match status" value="1"/>
</dbReference>
<dbReference type="SUPFAM" id="SSF69754">
    <property type="entry name" value="Ribosome binding protein Y (YfiA homologue)"/>
    <property type="match status" value="1"/>
</dbReference>
<comment type="caution">
    <text evidence="1">The sequence shown here is derived from an EMBL/GenBank/DDBJ whole genome shotgun (WGS) entry which is preliminary data.</text>
</comment>
<keyword evidence="2" id="KW-1185">Reference proteome</keyword>
<protein>
    <submittedName>
        <fullName evidence="1">Site-specific recombinase, phage integrase family/ribosomal subunit interface protein</fullName>
    </submittedName>
</protein>
<sequence>MQINMKLQMHSIHFDADRKLIDFIQKKADKLDTYYDRIIDGEVFMRLDKNDNNMNKVVEIKLNVPGKQFFAKHQTDSFEGAADEAIEGLRRQIKKYKEKVVLVRQ</sequence>
<dbReference type="HOGENOM" id="CLU_071472_5_2_10"/>
<dbReference type="Proteomes" id="UP000003919">
    <property type="component" value="Unassembled WGS sequence"/>
</dbReference>
<dbReference type="Gene3D" id="3.30.160.100">
    <property type="entry name" value="Ribosome hibernation promotion factor-like"/>
    <property type="match status" value="1"/>
</dbReference>